<evidence type="ECO:0000313" key="1">
    <source>
        <dbReference type="EMBL" id="KAK6540598.1"/>
    </source>
</evidence>
<comment type="caution">
    <text evidence="1">The sequence shown here is derived from an EMBL/GenBank/DDBJ whole genome shotgun (WGS) entry which is preliminary data.</text>
</comment>
<dbReference type="Gene3D" id="1.25.40.20">
    <property type="entry name" value="Ankyrin repeat-containing domain"/>
    <property type="match status" value="1"/>
</dbReference>
<keyword evidence="2" id="KW-1185">Reference proteome</keyword>
<accession>A0AAV9XFB3</accession>
<protein>
    <recommendedName>
        <fullName evidence="3">Ankyrin repeat protein</fullName>
    </recommendedName>
</protein>
<dbReference type="InterPro" id="IPR036770">
    <property type="entry name" value="Ankyrin_rpt-contain_sf"/>
</dbReference>
<dbReference type="EMBL" id="JAVHJO010000004">
    <property type="protein sequence ID" value="KAK6540598.1"/>
    <property type="molecule type" value="Genomic_DNA"/>
</dbReference>
<gene>
    <name evidence="1" type="ORF">TWF694_007993</name>
</gene>
<dbReference type="InterPro" id="IPR002110">
    <property type="entry name" value="Ankyrin_rpt"/>
</dbReference>
<name>A0AAV9XFB3_9PEZI</name>
<proteinExistence type="predicted"/>
<sequence>MSAILSKPHDAAELLIAANSDFNAEDKTKMQAIHCAVAWGRVQRVIALLGTGAEPNTLGPQGATELHITVMGGDEAYVPAYIEAQG</sequence>
<evidence type="ECO:0000313" key="2">
    <source>
        <dbReference type="Proteomes" id="UP001365542"/>
    </source>
</evidence>
<dbReference type="SUPFAM" id="SSF48403">
    <property type="entry name" value="Ankyrin repeat"/>
    <property type="match status" value="1"/>
</dbReference>
<dbReference type="Proteomes" id="UP001365542">
    <property type="component" value="Unassembled WGS sequence"/>
</dbReference>
<dbReference type="AlphaFoldDB" id="A0AAV9XFB3"/>
<dbReference type="Pfam" id="PF13637">
    <property type="entry name" value="Ank_4"/>
    <property type="match status" value="1"/>
</dbReference>
<organism evidence="1 2">
    <name type="scientific">Orbilia ellipsospora</name>
    <dbReference type="NCBI Taxonomy" id="2528407"/>
    <lineage>
        <taxon>Eukaryota</taxon>
        <taxon>Fungi</taxon>
        <taxon>Dikarya</taxon>
        <taxon>Ascomycota</taxon>
        <taxon>Pezizomycotina</taxon>
        <taxon>Orbiliomycetes</taxon>
        <taxon>Orbiliales</taxon>
        <taxon>Orbiliaceae</taxon>
        <taxon>Orbilia</taxon>
    </lineage>
</organism>
<reference evidence="1 2" key="1">
    <citation type="submission" date="2019-10" db="EMBL/GenBank/DDBJ databases">
        <authorList>
            <person name="Palmer J.M."/>
        </authorList>
    </citation>
    <scope>NUCLEOTIDE SEQUENCE [LARGE SCALE GENOMIC DNA]</scope>
    <source>
        <strain evidence="1 2">TWF694</strain>
    </source>
</reference>
<evidence type="ECO:0008006" key="3">
    <source>
        <dbReference type="Google" id="ProtNLM"/>
    </source>
</evidence>